<name>A0A1H6KLV5_RUMFL</name>
<dbReference type="OrthoDB" id="2048320at2"/>
<dbReference type="EMBL" id="FNWV01000008">
    <property type="protein sequence ID" value="SEH72537.1"/>
    <property type="molecule type" value="Genomic_DNA"/>
</dbReference>
<dbReference type="RefSeq" id="WP_074717553.1">
    <property type="nucleotide sequence ID" value="NZ_FNWV01000008.1"/>
</dbReference>
<sequence length="60" mass="6832">MKYTILEIIEWDYGCEGVPDGEEPMCSVLVRDENNSEKLIKLADSYLNENHLNAGDTIEL</sequence>
<organism evidence="1 2">
    <name type="scientific">Ruminococcus flavefaciens</name>
    <dbReference type="NCBI Taxonomy" id="1265"/>
    <lineage>
        <taxon>Bacteria</taxon>
        <taxon>Bacillati</taxon>
        <taxon>Bacillota</taxon>
        <taxon>Clostridia</taxon>
        <taxon>Eubacteriales</taxon>
        <taxon>Oscillospiraceae</taxon>
        <taxon>Ruminococcus</taxon>
    </lineage>
</organism>
<reference evidence="1 2" key="1">
    <citation type="submission" date="2016-10" db="EMBL/GenBank/DDBJ databases">
        <authorList>
            <person name="de Groot N.N."/>
        </authorList>
    </citation>
    <scope>NUCLEOTIDE SEQUENCE [LARGE SCALE GENOMIC DNA]</scope>
    <source>
        <strain evidence="1 2">YAD2003</strain>
    </source>
</reference>
<protein>
    <submittedName>
        <fullName evidence="1">Uncharacterized protein</fullName>
    </submittedName>
</protein>
<dbReference type="Proteomes" id="UP000183190">
    <property type="component" value="Unassembled WGS sequence"/>
</dbReference>
<accession>A0A1H6KLV5</accession>
<evidence type="ECO:0000313" key="1">
    <source>
        <dbReference type="EMBL" id="SEH72537.1"/>
    </source>
</evidence>
<proteinExistence type="predicted"/>
<evidence type="ECO:0000313" key="2">
    <source>
        <dbReference type="Proteomes" id="UP000183190"/>
    </source>
</evidence>
<dbReference type="AlphaFoldDB" id="A0A1H6KLV5"/>
<gene>
    <name evidence="1" type="ORF">SAMN02910265_02342</name>
</gene>